<dbReference type="PANTHER" id="PTHR13236:SF0">
    <property type="entry name" value="CYTOPLASMIC DYNEIN 2 LIGHT INTERMEDIATE CHAIN 1"/>
    <property type="match status" value="1"/>
</dbReference>
<comment type="subcellular location">
    <subcellularLocation>
        <location evidence="1">Cell projection</location>
        <location evidence="1">Cilium</location>
    </subcellularLocation>
    <subcellularLocation>
        <location evidence="2">Cytoplasm</location>
        <location evidence="2">Cytoskeleton</location>
    </subcellularLocation>
</comment>
<dbReference type="InterPro" id="IPR040045">
    <property type="entry name" value="DYNC2LI1"/>
</dbReference>
<dbReference type="EMBL" id="CAAALY010098503">
    <property type="protein sequence ID" value="VEL28888.1"/>
    <property type="molecule type" value="Genomic_DNA"/>
</dbReference>
<keyword evidence="4" id="KW-0217">Developmental protein</keyword>
<dbReference type="GO" id="GO:0005868">
    <property type="term" value="C:cytoplasmic dynein complex"/>
    <property type="evidence" value="ECO:0007669"/>
    <property type="project" value="InterPro"/>
</dbReference>
<evidence type="ECO:0000256" key="7">
    <source>
        <dbReference type="ARBA" id="ARBA00022794"/>
    </source>
</evidence>
<evidence type="ECO:0000256" key="10">
    <source>
        <dbReference type="ARBA" id="ARBA00023175"/>
    </source>
</evidence>
<proteinExistence type="inferred from homology"/>
<evidence type="ECO:0000256" key="2">
    <source>
        <dbReference type="ARBA" id="ARBA00004245"/>
    </source>
</evidence>
<keyword evidence="14" id="KW-1185">Reference proteome</keyword>
<keyword evidence="8" id="KW-0243">Dynein</keyword>
<keyword evidence="11" id="KW-0206">Cytoskeleton</keyword>
<evidence type="ECO:0000256" key="9">
    <source>
        <dbReference type="ARBA" id="ARBA00023069"/>
    </source>
</evidence>
<dbReference type="OrthoDB" id="10263060at2759"/>
<keyword evidence="5" id="KW-0963">Cytoplasm</keyword>
<dbReference type="Proteomes" id="UP000784294">
    <property type="component" value="Unassembled WGS sequence"/>
</dbReference>
<dbReference type="GO" id="GO:0035735">
    <property type="term" value="P:intraciliary transport involved in cilium assembly"/>
    <property type="evidence" value="ECO:0007669"/>
    <property type="project" value="InterPro"/>
</dbReference>
<accession>A0A448X5T1</accession>
<evidence type="ECO:0000256" key="4">
    <source>
        <dbReference type="ARBA" id="ARBA00022473"/>
    </source>
</evidence>
<organism evidence="13 14">
    <name type="scientific">Protopolystoma xenopodis</name>
    <dbReference type="NCBI Taxonomy" id="117903"/>
    <lineage>
        <taxon>Eukaryota</taxon>
        <taxon>Metazoa</taxon>
        <taxon>Spiralia</taxon>
        <taxon>Lophotrochozoa</taxon>
        <taxon>Platyhelminthes</taxon>
        <taxon>Monogenea</taxon>
        <taxon>Polyopisthocotylea</taxon>
        <taxon>Polystomatidea</taxon>
        <taxon>Polystomatidae</taxon>
        <taxon>Protopolystoma</taxon>
    </lineage>
</organism>
<gene>
    <name evidence="13" type="ORF">PXEA_LOCUS22328</name>
</gene>
<evidence type="ECO:0000256" key="11">
    <source>
        <dbReference type="ARBA" id="ARBA00023212"/>
    </source>
</evidence>
<evidence type="ECO:0000313" key="14">
    <source>
        <dbReference type="Proteomes" id="UP000784294"/>
    </source>
</evidence>
<keyword evidence="12" id="KW-0966">Cell projection</keyword>
<dbReference type="AlphaFoldDB" id="A0A448X5T1"/>
<keyword evidence="6" id="KW-0493">Microtubule</keyword>
<dbReference type="GO" id="GO:0035721">
    <property type="term" value="P:intraciliary retrograde transport"/>
    <property type="evidence" value="ECO:0007669"/>
    <property type="project" value="InterPro"/>
</dbReference>
<dbReference type="GO" id="GO:0036064">
    <property type="term" value="C:ciliary basal body"/>
    <property type="evidence" value="ECO:0007669"/>
    <property type="project" value="TreeGrafter"/>
</dbReference>
<evidence type="ECO:0000256" key="5">
    <source>
        <dbReference type="ARBA" id="ARBA00022490"/>
    </source>
</evidence>
<keyword evidence="9" id="KW-0969">Cilium</keyword>
<evidence type="ECO:0000313" key="13">
    <source>
        <dbReference type="EMBL" id="VEL28888.1"/>
    </source>
</evidence>
<dbReference type="GO" id="GO:0045504">
    <property type="term" value="F:dynein heavy chain binding"/>
    <property type="evidence" value="ECO:0007669"/>
    <property type="project" value="TreeGrafter"/>
</dbReference>
<reference evidence="13" key="1">
    <citation type="submission" date="2018-11" db="EMBL/GenBank/DDBJ databases">
        <authorList>
            <consortium name="Pathogen Informatics"/>
        </authorList>
    </citation>
    <scope>NUCLEOTIDE SEQUENCE</scope>
</reference>
<dbReference type="GO" id="GO:0005874">
    <property type="term" value="C:microtubule"/>
    <property type="evidence" value="ECO:0007669"/>
    <property type="project" value="UniProtKB-KW"/>
</dbReference>
<comment type="caution">
    <text evidence="13">The sequence shown here is derived from an EMBL/GenBank/DDBJ whole genome shotgun (WGS) entry which is preliminary data.</text>
</comment>
<dbReference type="PANTHER" id="PTHR13236">
    <property type="entry name" value="DYNEIN 2 LIGHT INTERMEDIATE CHAIN, ISOFORM 2"/>
    <property type="match status" value="1"/>
</dbReference>
<keyword evidence="10" id="KW-0505">Motor protein</keyword>
<protein>
    <submittedName>
        <fullName evidence="13">Uncharacterized protein</fullName>
    </submittedName>
</protein>
<evidence type="ECO:0000256" key="12">
    <source>
        <dbReference type="ARBA" id="ARBA00023273"/>
    </source>
</evidence>
<evidence type="ECO:0000256" key="8">
    <source>
        <dbReference type="ARBA" id="ARBA00023017"/>
    </source>
</evidence>
<name>A0A448X5T1_9PLAT</name>
<evidence type="ECO:0000256" key="1">
    <source>
        <dbReference type="ARBA" id="ARBA00004138"/>
    </source>
</evidence>
<evidence type="ECO:0000256" key="6">
    <source>
        <dbReference type="ARBA" id="ARBA00022701"/>
    </source>
</evidence>
<keyword evidence="7" id="KW-0970">Cilium biogenesis/degradation</keyword>
<comment type="similarity">
    <text evidence="3">Belongs to the dynein light intermediate chain family.</text>
</comment>
<dbReference type="GO" id="GO:0005930">
    <property type="term" value="C:axoneme"/>
    <property type="evidence" value="ECO:0007669"/>
    <property type="project" value="TreeGrafter"/>
</dbReference>
<evidence type="ECO:0000256" key="3">
    <source>
        <dbReference type="ARBA" id="ARBA00006831"/>
    </source>
</evidence>
<sequence>MIIVLDLSKPQELWITLETLLDAVQARINKVSDRISTKDGNQLRLTLREKRSKEIPEKLFESYQLTVFPIPLTIIGTKFDHFLHLHVNEQRMINKVLRLVALHLGASLFVLKDGLHINRIKAWLQHLAFGSPYSQNVQTEFGKPLIIPVGSSSTSGIGKYTKHKVI</sequence>